<evidence type="ECO:0000313" key="2">
    <source>
        <dbReference type="EMBL" id="RIY34214.1"/>
    </source>
</evidence>
<evidence type="ECO:0000313" key="3">
    <source>
        <dbReference type="Proteomes" id="UP000266258"/>
    </source>
</evidence>
<dbReference type="Proteomes" id="UP000266258">
    <property type="component" value="Unassembled WGS sequence"/>
</dbReference>
<dbReference type="AlphaFoldDB" id="A0A3A1YDE8"/>
<accession>A0A3A1YDE8</accession>
<gene>
    <name evidence="2" type="ORF">CJP74_00045</name>
</gene>
<dbReference type="RefSeq" id="WP_119496233.1">
    <property type="nucleotide sequence ID" value="NZ_NRJH01000001.1"/>
</dbReference>
<organism evidence="2 3">
    <name type="scientific">Psittacicella melopsittaci</name>
    <dbReference type="NCBI Taxonomy" id="2028576"/>
    <lineage>
        <taxon>Bacteria</taxon>
        <taxon>Pseudomonadati</taxon>
        <taxon>Pseudomonadota</taxon>
        <taxon>Gammaproteobacteria</taxon>
        <taxon>Pasteurellales</taxon>
        <taxon>Psittacicellaceae</taxon>
        <taxon>Psittacicella</taxon>
    </lineage>
</organism>
<name>A0A3A1YDE8_9GAMM</name>
<keyword evidence="3" id="KW-1185">Reference proteome</keyword>
<sequence>MYDDDEDLDQPNALKSLLDLYDVMRVRWQKENPGVHIPTRQEFVEKMNRGETITWQTPEPPTKSPPVKKASKKGQPVKAYQELSQVRLDELFYSFEQMPESSMVKGINQDSSCRRINNLRKKVSDNMTPPAQEPAVKNLARYDFARLGQELCHSPEGRAVQQNLVEQQLHLKSQDFLLLEIMSVLYDFSVKQLEQDFSPTKLESYLQQYGLVHGEQNTSVFLGQGAFVPLRASGYTGAVKSETKARASLDYQALLDYLAEHLHPDTWAYLQLSQVERYLVQLLYQPQHSLQYDAQAQQINYSYFLDLPILHLLVEIYGQREEHL</sequence>
<evidence type="ECO:0000256" key="1">
    <source>
        <dbReference type="SAM" id="MobiDB-lite"/>
    </source>
</evidence>
<proteinExistence type="predicted"/>
<reference evidence="2 3" key="1">
    <citation type="submission" date="2017-08" db="EMBL/GenBank/DDBJ databases">
        <title>Reclassification of Bisgaard taxon 37 and 44.</title>
        <authorList>
            <person name="Christensen H."/>
        </authorList>
    </citation>
    <scope>NUCLEOTIDE SEQUENCE [LARGE SCALE GENOMIC DNA]</scope>
    <source>
        <strain evidence="2 3">B96_4</strain>
    </source>
</reference>
<dbReference type="OrthoDB" id="9849239at2"/>
<comment type="caution">
    <text evidence="2">The sequence shown here is derived from an EMBL/GenBank/DDBJ whole genome shotgun (WGS) entry which is preliminary data.</text>
</comment>
<protein>
    <submittedName>
        <fullName evidence="2">Uncharacterized protein</fullName>
    </submittedName>
</protein>
<feature type="region of interest" description="Disordered" evidence="1">
    <location>
        <begin position="53"/>
        <end position="74"/>
    </location>
</feature>
<dbReference type="EMBL" id="NRJH01000001">
    <property type="protein sequence ID" value="RIY34214.1"/>
    <property type="molecule type" value="Genomic_DNA"/>
</dbReference>